<dbReference type="PANTHER" id="PTHR45532">
    <property type="entry name" value="WD REPEAT-CONTAINING PROTEIN 97"/>
    <property type="match status" value="1"/>
</dbReference>
<organism evidence="2 3">
    <name type="scientific">Adineta steineri</name>
    <dbReference type="NCBI Taxonomy" id="433720"/>
    <lineage>
        <taxon>Eukaryota</taxon>
        <taxon>Metazoa</taxon>
        <taxon>Spiralia</taxon>
        <taxon>Gnathifera</taxon>
        <taxon>Rotifera</taxon>
        <taxon>Eurotatoria</taxon>
        <taxon>Bdelloidea</taxon>
        <taxon>Adinetida</taxon>
        <taxon>Adinetidae</taxon>
        <taxon>Adineta</taxon>
    </lineage>
</organism>
<evidence type="ECO:0000256" key="1">
    <source>
        <dbReference type="SAM" id="MobiDB-lite"/>
    </source>
</evidence>
<dbReference type="InterPro" id="IPR016024">
    <property type="entry name" value="ARM-type_fold"/>
</dbReference>
<dbReference type="SUPFAM" id="SSF50978">
    <property type="entry name" value="WD40 repeat-like"/>
    <property type="match status" value="1"/>
</dbReference>
<proteinExistence type="predicted"/>
<dbReference type="SUPFAM" id="SSF48371">
    <property type="entry name" value="ARM repeat"/>
    <property type="match status" value="1"/>
</dbReference>
<evidence type="ECO:0000313" key="3">
    <source>
        <dbReference type="Proteomes" id="UP000663881"/>
    </source>
</evidence>
<dbReference type="Proteomes" id="UP000663881">
    <property type="component" value="Unassembled WGS sequence"/>
</dbReference>
<dbReference type="Gene3D" id="2.130.10.10">
    <property type="entry name" value="YVTN repeat-like/Quinoprotein amine dehydrogenase"/>
    <property type="match status" value="1"/>
</dbReference>
<dbReference type="Gene3D" id="1.25.10.10">
    <property type="entry name" value="Leucine-rich Repeat Variant"/>
    <property type="match status" value="1"/>
</dbReference>
<sequence>MLAQPKLLTWSAAKTRIINRLNYSATIHEESSPKISTLASRIPQISLFSSRSLTKFQFDTHLQAFTYYRSNDDDENTDNIEDIIITSLFYDDPKDPRSAVFVYFTSLTTGIIRRCLKYDFQFPSFQLLKYISRLELIVGYSNNRIYLLSNKNGNLKYLTSTSCPGTVRRIIYDRTTRSRDVIYVGGDKGLFVRWYLDRDSNGYELRLGDRLKSVFINREHNVIDMKLDRISHKLFIVGHKGCVIFDTLLNRESASVLSAHGAPVTCANIYGFSIIMGFSDGIMKIFEIGNESIPVRYQLQAHHAAMIGLLITTDGIIVTGAVNGTIGFYSLESLVKLGEHHFTESIERIMFVRGEDILVKFKNDLQLLTYTLPIRSFSAAVQPIEQLRVTFPVGSIPSRVVLRSSQNLFTVHNPRSTQIINVIPLSPNRIIVNDFMYDSAGEILYILTSKIICSYHCASQPAYLLNMFEVKDDCLFTKLCCVMWFSLLPEHTKKRRAFGIIFVGTTNGKLYLVPGDHGLKYALLPNSPDALDSYFQILKDTATVETLEIFQAYETYTTRGGARYLLAIGNDLIAKFYRVSISDHEIFLRELGVPIRLDSPCIGAAMAEYRIAIACALRGYIQMYLITIHGLDEISPKDILYEDSPIKSLTGCDTLGLFATLNNANEIILWTKNNEAIRKLKCDAPLISIANLNDRGDILLISNRRLYFLMISDFAPDQALFDLTKKTIKDDPIEYPVQINKKFDPTSNEPIETVQLNLRAIPQVPQDVEETDPFDFFQAIEQKRIEAEMARRLEEKKIYPIAPDGFIPNSTIRSMFKLRDIEPVDMNIFRLRLMPPITQNTIQTELDERLKRYAVLPYDDSARSLISQSLNKIDILDNLENKTNKNLNWQNDDDEWVELGDPDGSITASSLKPINEKKTRTARPSADTLIARQKDLLPDVFKRLKKESWWKPKDDQATNNLRSMLLYLLEILKAKQKDSYESACSYVVEIFKTHGIDQSLVDQILDILINHLIQSGNDPLDVHTVQTIAQFMIERKNIVVSLLDFALKYPSGDILHHEAINAIKFITDVNNSDDIELVFDNMPIVRNADADTFSFKAIIERIKVKRKKSLNGLINDGNETIIDEIHPLLKKISEERWFPRDNIPITLDSIIDIILSKLPNASKSVFKALTTYLVQLHREIGYSKEQFTRVSNGIISLLSHADADYRLRAASVLAELGVETKSIDIALLNSFLNDSRVLVRTECCDTLKKLTGITSDTVLKDCADDIPILQTLPEENFSLQNYLKEKNRKLTTITDEQPLIPIDEKQENETEEENIPVISNTEQEDSNKNNEDTNDSSPINEQIDQVDAKKSSVHSRTPSPDVNEQSNTEFNIIPTKITSPEPTIRVEITEKPKPTTHTSNEQSKAQREPSPSRQPSRSRKQPSNPLEQYNPIPIKITVSDQSTGKRIVLLPNNTNTDDSYINQNDYNFPTYQEQPIDPIQSIIDDHKRHDGYYRMIPKRPILVPHKVSLGSLFGDQIHIIPNRQIPVPSTTNTMHLSDLNHNKYHLNKVEFAQLLSSLMIRAITLHRRHERLIPGLFSSNVNSSDGFTEALTISQMRLHSSLDPYQTNSFISNRLPTIYQRGRSSFEITRIKSDAQTRAAREGINLHKVRDMEAALSNLLKTDSEPKRSRIIRSNTSHNRPPAPPITPTSAQSEITHAMVLEQILKSQGIQNPQNYIQQISRTYPKFNPLLYSRVPQHLISIIWNDPVMKHLASIISTKQEQSFTQDVPIKSDHQRLPIFDDELTSNIFYYSASNSLLSLQQQHRGDHKKKDLPSVHGIKLPLPRHILKFGYREIDVSPPETSIELLRTENPPKLRRRQAFVHLRCNHDYHSK</sequence>
<feature type="region of interest" description="Disordered" evidence="1">
    <location>
        <begin position="1664"/>
        <end position="1689"/>
    </location>
</feature>
<reference evidence="2" key="1">
    <citation type="submission" date="2021-02" db="EMBL/GenBank/DDBJ databases">
        <authorList>
            <person name="Nowell W R."/>
        </authorList>
    </citation>
    <scope>NUCLEOTIDE SEQUENCE</scope>
</reference>
<protein>
    <submittedName>
        <fullName evidence="2">Uncharacterized protein</fullName>
    </submittedName>
</protein>
<comment type="caution">
    <text evidence="2">The sequence shown here is derived from an EMBL/GenBank/DDBJ whole genome shotgun (WGS) entry which is preliminary data.</text>
</comment>
<dbReference type="InterPro" id="IPR011989">
    <property type="entry name" value="ARM-like"/>
</dbReference>
<feature type="compositionally biased region" description="Polar residues" evidence="1">
    <location>
        <begin position="1354"/>
        <end position="1381"/>
    </location>
</feature>
<feature type="compositionally biased region" description="Low complexity" evidence="1">
    <location>
        <begin position="1408"/>
        <end position="1425"/>
    </location>
</feature>
<gene>
    <name evidence="2" type="ORF">OKA104_LOCUS8181</name>
</gene>
<dbReference type="EMBL" id="CAJOAY010000327">
    <property type="protein sequence ID" value="CAF3632003.1"/>
    <property type="molecule type" value="Genomic_DNA"/>
</dbReference>
<dbReference type="InterPro" id="IPR015943">
    <property type="entry name" value="WD40/YVTN_repeat-like_dom_sf"/>
</dbReference>
<feature type="region of interest" description="Disordered" evidence="1">
    <location>
        <begin position="1294"/>
        <end position="1431"/>
    </location>
</feature>
<dbReference type="InterPro" id="IPR036322">
    <property type="entry name" value="WD40_repeat_dom_sf"/>
</dbReference>
<name>A0A818Q3U6_9BILA</name>
<evidence type="ECO:0000313" key="2">
    <source>
        <dbReference type="EMBL" id="CAF3632003.1"/>
    </source>
</evidence>
<accession>A0A818Q3U6</accession>
<dbReference type="PANTHER" id="PTHR45532:SF1">
    <property type="entry name" value="WD REPEAT-CONTAINING PROTEIN 97"/>
    <property type="match status" value="1"/>
</dbReference>